<proteinExistence type="inferred from homology"/>
<keyword evidence="8" id="KW-0560">Oxidoreductase</keyword>
<keyword evidence="5" id="KW-0073">Auxin biosynthesis</keyword>
<feature type="domain" description="Amine oxidase" evidence="7">
    <location>
        <begin position="82"/>
        <end position="420"/>
    </location>
</feature>
<name>A0ABU0J5T7_9HYPH</name>
<evidence type="ECO:0000256" key="2">
    <source>
        <dbReference type="ARBA" id="ARBA00005833"/>
    </source>
</evidence>
<accession>A0ABU0J5T7</accession>
<keyword evidence="9" id="KW-1185">Reference proteome</keyword>
<evidence type="ECO:0000256" key="6">
    <source>
        <dbReference type="ARBA" id="ARBA00047321"/>
    </source>
</evidence>
<dbReference type="SUPFAM" id="SSF54373">
    <property type="entry name" value="FAD-linked reductases, C-terminal domain"/>
    <property type="match status" value="1"/>
</dbReference>
<organism evidence="8 9">
    <name type="scientific">Labrys wisconsinensis</name>
    <dbReference type="NCBI Taxonomy" id="425677"/>
    <lineage>
        <taxon>Bacteria</taxon>
        <taxon>Pseudomonadati</taxon>
        <taxon>Pseudomonadota</taxon>
        <taxon>Alphaproteobacteria</taxon>
        <taxon>Hyphomicrobiales</taxon>
        <taxon>Xanthobacteraceae</taxon>
        <taxon>Labrys</taxon>
    </lineage>
</organism>
<dbReference type="Gene3D" id="3.50.50.60">
    <property type="entry name" value="FAD/NAD(P)-binding domain"/>
    <property type="match status" value="1"/>
</dbReference>
<protein>
    <recommendedName>
        <fullName evidence="4">Tryptophan 2-monooxygenase</fullName>
        <ecNumber evidence="3">1.13.12.3</ecNumber>
    </recommendedName>
</protein>
<evidence type="ECO:0000256" key="3">
    <source>
        <dbReference type="ARBA" id="ARBA00012535"/>
    </source>
</evidence>
<dbReference type="InterPro" id="IPR050281">
    <property type="entry name" value="Flavin_monoamine_oxidase"/>
</dbReference>
<evidence type="ECO:0000256" key="5">
    <source>
        <dbReference type="ARBA" id="ARBA00023070"/>
    </source>
</evidence>
<evidence type="ECO:0000256" key="4">
    <source>
        <dbReference type="ARBA" id="ARBA00017871"/>
    </source>
</evidence>
<dbReference type="EMBL" id="JAUSVX010000002">
    <property type="protein sequence ID" value="MDQ0468572.1"/>
    <property type="molecule type" value="Genomic_DNA"/>
</dbReference>
<dbReference type="Proteomes" id="UP001242480">
    <property type="component" value="Unassembled WGS sequence"/>
</dbReference>
<evidence type="ECO:0000313" key="8">
    <source>
        <dbReference type="EMBL" id="MDQ0468572.1"/>
    </source>
</evidence>
<dbReference type="SUPFAM" id="SSF51905">
    <property type="entry name" value="FAD/NAD(P)-binding domain"/>
    <property type="match status" value="1"/>
</dbReference>
<sequence>MRRNAVQSPLQQPAAAAADWDVVIIGGGAAGVGAARRLAASGLRILMLEAAARIGGRAFTTEIAGLALDLGCGWLHSADRNPWVGIAEASGFTVDRRLPAWGQQYRDLGFSRAERAAADRAFATWHERLTTAPPPSDRAADALEPGGPWNAYLQAISGLVNGAGLEQLSVADYLAYDEASTARNWRATAGYGTLVAASLPATTALRLATPAQAVALDRGGVRIATAAGTVTGRSAILAVSTAVLAGDAIRLPAALDAWRHAAACLPLGRDEKLFLEIVGDGPFAAETHVLGDPRDAGTGAYYIRPLGRPVIEGFFGGEGAGALAEAGPAAGFALAVDQLAALFGADVRRCLRPLAASAWSRSDRIGGAYSHALPGHAAARGDLARPFEDRLFFAGEATHGSDFSTAHGAYESGVRAAEEALAALKVRARTASGVRRER</sequence>
<dbReference type="PANTHER" id="PTHR10742:SF410">
    <property type="entry name" value="LYSINE-SPECIFIC HISTONE DEMETHYLASE 2"/>
    <property type="match status" value="1"/>
</dbReference>
<comment type="pathway">
    <text evidence="1">Plant hormone metabolism; auxin biosynthesis.</text>
</comment>
<reference evidence="8 9" key="1">
    <citation type="submission" date="2023-07" db="EMBL/GenBank/DDBJ databases">
        <title>Genomic Encyclopedia of Type Strains, Phase IV (KMG-IV): sequencing the most valuable type-strain genomes for metagenomic binning, comparative biology and taxonomic classification.</title>
        <authorList>
            <person name="Goeker M."/>
        </authorList>
    </citation>
    <scope>NUCLEOTIDE SEQUENCE [LARGE SCALE GENOMIC DNA]</scope>
    <source>
        <strain evidence="8 9">DSM 19619</strain>
    </source>
</reference>
<evidence type="ECO:0000313" key="9">
    <source>
        <dbReference type="Proteomes" id="UP001242480"/>
    </source>
</evidence>
<dbReference type="InterPro" id="IPR002937">
    <property type="entry name" value="Amino_oxidase"/>
</dbReference>
<comment type="caution">
    <text evidence="8">The sequence shown here is derived from an EMBL/GenBank/DDBJ whole genome shotgun (WGS) entry which is preliminary data.</text>
</comment>
<dbReference type="EC" id="1.13.12.3" evidence="3"/>
<evidence type="ECO:0000256" key="1">
    <source>
        <dbReference type="ARBA" id="ARBA00004814"/>
    </source>
</evidence>
<dbReference type="PRINTS" id="PR00420">
    <property type="entry name" value="RNGMNOXGNASE"/>
</dbReference>
<dbReference type="GO" id="GO:0097621">
    <property type="term" value="F:monoamine oxidase activity"/>
    <property type="evidence" value="ECO:0007669"/>
    <property type="project" value="UniProtKB-EC"/>
</dbReference>
<comment type="catalytic activity">
    <reaction evidence="6">
        <text>L-tryptophan + O2 = indole-3-acetamide + CO2 + H2O</text>
        <dbReference type="Rhea" id="RHEA:16165"/>
        <dbReference type="ChEBI" id="CHEBI:15377"/>
        <dbReference type="ChEBI" id="CHEBI:15379"/>
        <dbReference type="ChEBI" id="CHEBI:16031"/>
        <dbReference type="ChEBI" id="CHEBI:16526"/>
        <dbReference type="ChEBI" id="CHEBI:57912"/>
        <dbReference type="EC" id="1.13.12.3"/>
    </reaction>
</comment>
<dbReference type="Pfam" id="PF01593">
    <property type="entry name" value="Amino_oxidase"/>
    <property type="match status" value="1"/>
</dbReference>
<gene>
    <name evidence="8" type="ORF">QO011_001572</name>
</gene>
<dbReference type="InterPro" id="IPR036188">
    <property type="entry name" value="FAD/NAD-bd_sf"/>
</dbReference>
<evidence type="ECO:0000259" key="7">
    <source>
        <dbReference type="Pfam" id="PF01593"/>
    </source>
</evidence>
<dbReference type="RefSeq" id="WP_307269959.1">
    <property type="nucleotide sequence ID" value="NZ_JAUSVX010000002.1"/>
</dbReference>
<dbReference type="PANTHER" id="PTHR10742">
    <property type="entry name" value="FLAVIN MONOAMINE OXIDASE"/>
    <property type="match status" value="1"/>
</dbReference>
<comment type="similarity">
    <text evidence="2">Belongs to the tryptophan 2-monooxygenase family.</text>
</comment>